<gene>
    <name evidence="2" type="ORF">Tco_0730136</name>
</gene>
<evidence type="ECO:0000313" key="2">
    <source>
        <dbReference type="EMBL" id="GJS80255.1"/>
    </source>
</evidence>
<accession>A0ABQ4YRV3</accession>
<proteinExistence type="predicted"/>
<keyword evidence="1" id="KW-1133">Transmembrane helix</keyword>
<keyword evidence="1" id="KW-0472">Membrane</keyword>
<reference evidence="2" key="1">
    <citation type="journal article" date="2022" name="Int. J. Mol. Sci.">
        <title>Draft Genome of Tanacetum Coccineum: Genomic Comparison of Closely Related Tanacetum-Family Plants.</title>
        <authorList>
            <person name="Yamashiro T."/>
            <person name="Shiraishi A."/>
            <person name="Nakayama K."/>
            <person name="Satake H."/>
        </authorList>
    </citation>
    <scope>NUCLEOTIDE SEQUENCE</scope>
</reference>
<evidence type="ECO:0000256" key="1">
    <source>
        <dbReference type="SAM" id="Phobius"/>
    </source>
</evidence>
<keyword evidence="3" id="KW-1185">Reference proteome</keyword>
<dbReference type="Proteomes" id="UP001151760">
    <property type="component" value="Unassembled WGS sequence"/>
</dbReference>
<comment type="caution">
    <text evidence="2">The sequence shown here is derived from an EMBL/GenBank/DDBJ whole genome shotgun (WGS) entry which is preliminary data.</text>
</comment>
<sequence length="158" mass="17197">MGRDTIQLETAVSTISSEYLLEFTSEYRFVVSGGSYWDGESLFRELRGGIAYGEDLLLYMLYISNFLAGGYGVLWDIIFLWDFIFPAGRLVSAGCTMVLLVVIFPAGRLVSAGCTMVLLVVILPAGRMVSAGCTMVLLEVIVPAGFFVPAGSYGLCCW</sequence>
<feature type="transmembrane region" description="Helical" evidence="1">
    <location>
        <begin position="56"/>
        <end position="78"/>
    </location>
</feature>
<reference evidence="2" key="2">
    <citation type="submission" date="2022-01" db="EMBL/GenBank/DDBJ databases">
        <authorList>
            <person name="Yamashiro T."/>
            <person name="Shiraishi A."/>
            <person name="Satake H."/>
            <person name="Nakayama K."/>
        </authorList>
    </citation>
    <scope>NUCLEOTIDE SEQUENCE</scope>
</reference>
<evidence type="ECO:0000313" key="3">
    <source>
        <dbReference type="Proteomes" id="UP001151760"/>
    </source>
</evidence>
<keyword evidence="1" id="KW-0812">Transmembrane</keyword>
<feature type="transmembrane region" description="Helical" evidence="1">
    <location>
        <begin position="90"/>
        <end position="123"/>
    </location>
</feature>
<protein>
    <submittedName>
        <fullName evidence="2">Uncharacterized protein</fullName>
    </submittedName>
</protein>
<feature type="transmembrane region" description="Helical" evidence="1">
    <location>
        <begin position="135"/>
        <end position="155"/>
    </location>
</feature>
<dbReference type="EMBL" id="BQNB010010657">
    <property type="protein sequence ID" value="GJS80255.1"/>
    <property type="molecule type" value="Genomic_DNA"/>
</dbReference>
<name>A0ABQ4YRV3_9ASTR</name>
<organism evidence="2 3">
    <name type="scientific">Tanacetum coccineum</name>
    <dbReference type="NCBI Taxonomy" id="301880"/>
    <lineage>
        <taxon>Eukaryota</taxon>
        <taxon>Viridiplantae</taxon>
        <taxon>Streptophyta</taxon>
        <taxon>Embryophyta</taxon>
        <taxon>Tracheophyta</taxon>
        <taxon>Spermatophyta</taxon>
        <taxon>Magnoliopsida</taxon>
        <taxon>eudicotyledons</taxon>
        <taxon>Gunneridae</taxon>
        <taxon>Pentapetalae</taxon>
        <taxon>asterids</taxon>
        <taxon>campanulids</taxon>
        <taxon>Asterales</taxon>
        <taxon>Asteraceae</taxon>
        <taxon>Asteroideae</taxon>
        <taxon>Anthemideae</taxon>
        <taxon>Anthemidinae</taxon>
        <taxon>Tanacetum</taxon>
    </lineage>
</organism>